<evidence type="ECO:0000256" key="1">
    <source>
        <dbReference type="ARBA" id="ARBA00000707"/>
    </source>
</evidence>
<evidence type="ECO:0000256" key="9">
    <source>
        <dbReference type="SAM" id="SignalP"/>
    </source>
</evidence>
<dbReference type="Gene3D" id="3.90.70.10">
    <property type="entry name" value="Cysteine proteinases"/>
    <property type="match status" value="1"/>
</dbReference>
<keyword evidence="12" id="KW-1185">Reference proteome</keyword>
<evidence type="ECO:0000256" key="2">
    <source>
        <dbReference type="ARBA" id="ARBA00009085"/>
    </source>
</evidence>
<proteinExistence type="inferred from homology"/>
<feature type="domain" description="USP" evidence="10">
    <location>
        <begin position="23"/>
        <end position="354"/>
    </location>
</feature>
<dbReference type="PROSITE" id="PS00973">
    <property type="entry name" value="USP_2"/>
    <property type="match status" value="1"/>
</dbReference>
<dbReference type="GO" id="GO:0016579">
    <property type="term" value="P:protein deubiquitination"/>
    <property type="evidence" value="ECO:0007669"/>
    <property type="project" value="InterPro"/>
</dbReference>
<dbReference type="OrthoDB" id="289038at2759"/>
<evidence type="ECO:0000313" key="12">
    <source>
        <dbReference type="Proteomes" id="UP000789595"/>
    </source>
</evidence>
<dbReference type="PANTHER" id="PTHR24006:SF888">
    <property type="entry name" value="UBIQUITIN CARBOXYL-TERMINAL HYDROLASE 30"/>
    <property type="match status" value="1"/>
</dbReference>
<name>A0A8J2X4Q1_9STRA</name>
<evidence type="ECO:0000256" key="5">
    <source>
        <dbReference type="ARBA" id="ARBA00022786"/>
    </source>
</evidence>
<evidence type="ECO:0000259" key="10">
    <source>
        <dbReference type="PROSITE" id="PS50235"/>
    </source>
</evidence>
<gene>
    <name evidence="11" type="ORF">PECAL_4P18710</name>
</gene>
<keyword evidence="9" id="KW-0732">Signal</keyword>
<dbReference type="GO" id="GO:0004843">
    <property type="term" value="F:cysteine-type deubiquitinase activity"/>
    <property type="evidence" value="ECO:0007669"/>
    <property type="project" value="UniProtKB-EC"/>
</dbReference>
<keyword evidence="5" id="KW-0833">Ubl conjugation pathway</keyword>
<evidence type="ECO:0000256" key="6">
    <source>
        <dbReference type="ARBA" id="ARBA00022801"/>
    </source>
</evidence>
<evidence type="ECO:0000256" key="7">
    <source>
        <dbReference type="ARBA" id="ARBA00022807"/>
    </source>
</evidence>
<dbReference type="InterPro" id="IPR038765">
    <property type="entry name" value="Papain-like_cys_pep_sf"/>
</dbReference>
<reference evidence="11" key="1">
    <citation type="submission" date="2021-11" db="EMBL/GenBank/DDBJ databases">
        <authorList>
            <consortium name="Genoscope - CEA"/>
            <person name="William W."/>
        </authorList>
    </citation>
    <scope>NUCLEOTIDE SEQUENCE</scope>
</reference>
<keyword evidence="4" id="KW-0645">Protease</keyword>
<evidence type="ECO:0000256" key="4">
    <source>
        <dbReference type="ARBA" id="ARBA00022670"/>
    </source>
</evidence>
<dbReference type="Pfam" id="PF00443">
    <property type="entry name" value="UCH"/>
    <property type="match status" value="1"/>
</dbReference>
<comment type="similarity">
    <text evidence="2">Belongs to the peptidase C19 family.</text>
</comment>
<feature type="region of interest" description="Disordered" evidence="8">
    <location>
        <begin position="254"/>
        <end position="279"/>
    </location>
</feature>
<feature type="signal peptide" evidence="9">
    <location>
        <begin position="1"/>
        <end position="19"/>
    </location>
</feature>
<dbReference type="InterPro" id="IPR001394">
    <property type="entry name" value="Peptidase_C19_UCH"/>
</dbReference>
<feature type="chain" id="PRO_5035278328" description="ubiquitinyl hydrolase 1" evidence="9">
    <location>
        <begin position="20"/>
        <end position="367"/>
    </location>
</feature>
<evidence type="ECO:0000256" key="8">
    <source>
        <dbReference type="SAM" id="MobiDB-lite"/>
    </source>
</evidence>
<dbReference type="EMBL" id="CAKKNE010000004">
    <property type="protein sequence ID" value="CAH0374576.1"/>
    <property type="molecule type" value="Genomic_DNA"/>
</dbReference>
<keyword evidence="7" id="KW-0788">Thiol protease</keyword>
<dbReference type="EC" id="3.4.19.12" evidence="3"/>
<comment type="caution">
    <text evidence="11">The sequence shown here is derived from an EMBL/GenBank/DDBJ whole genome shotgun (WGS) entry which is preliminary data.</text>
</comment>
<evidence type="ECO:0000313" key="11">
    <source>
        <dbReference type="EMBL" id="CAH0374576.1"/>
    </source>
</evidence>
<dbReference type="AlphaFoldDB" id="A0A8J2X4Q1"/>
<keyword evidence="6" id="KW-0378">Hydrolase</keyword>
<dbReference type="GO" id="GO:0005829">
    <property type="term" value="C:cytosol"/>
    <property type="evidence" value="ECO:0007669"/>
    <property type="project" value="TreeGrafter"/>
</dbReference>
<comment type="catalytic activity">
    <reaction evidence="1">
        <text>Thiol-dependent hydrolysis of ester, thioester, amide, peptide and isopeptide bonds formed by the C-terminal Gly of ubiquitin (a 76-residue protein attached to proteins as an intracellular targeting signal).</text>
        <dbReference type="EC" id="3.4.19.12"/>
    </reaction>
</comment>
<dbReference type="PANTHER" id="PTHR24006">
    <property type="entry name" value="UBIQUITIN CARBOXYL-TERMINAL HYDROLASE"/>
    <property type="match status" value="1"/>
</dbReference>
<dbReference type="PROSITE" id="PS50235">
    <property type="entry name" value="USP_3"/>
    <property type="match status" value="1"/>
</dbReference>
<protein>
    <recommendedName>
        <fullName evidence="3">ubiquitinyl hydrolase 1</fullName>
        <ecNumber evidence="3">3.4.19.12</ecNumber>
    </recommendedName>
</protein>
<dbReference type="GO" id="GO:0006508">
    <property type="term" value="P:proteolysis"/>
    <property type="evidence" value="ECO:0007669"/>
    <property type="project" value="UniProtKB-KW"/>
</dbReference>
<sequence>MAAARPCKLLLAIAAAAQATTWGGLRNQGNTCYLNSLLQTLFHVPALRSDVLGRPAEPRGLMKRLRTAPRPARALADVFKRLAQNATAQTRGLTRALGVSGLQQQDAQEYLRLLVGELCEDAALGDRVRSCYEGRAENFLEATDAEAERLGERPAKIREEAFLDVSLDVEAEDGTVEGALQRYLEPEILDGENRWASPAGRCAARKGVRFARLPSVIVLHLKRFAYDYMRDEVQKKGAPLRVPFRLPAAAFERAAPVEEPEEGEEAVAPAGAEEAPPDDDRDPYLLHAVVVHVGGGRGGHYYAYVDPLLDGRWVKFDDDRVSAADARVVAAEAAGAELGGGNSVGAYLLQYVRASAAPRLGLRGVEL</sequence>
<dbReference type="InterPro" id="IPR018200">
    <property type="entry name" value="USP_CS"/>
</dbReference>
<dbReference type="Proteomes" id="UP000789595">
    <property type="component" value="Unassembled WGS sequence"/>
</dbReference>
<dbReference type="InterPro" id="IPR028889">
    <property type="entry name" value="USP"/>
</dbReference>
<organism evidence="11 12">
    <name type="scientific">Pelagomonas calceolata</name>
    <dbReference type="NCBI Taxonomy" id="35677"/>
    <lineage>
        <taxon>Eukaryota</taxon>
        <taxon>Sar</taxon>
        <taxon>Stramenopiles</taxon>
        <taxon>Ochrophyta</taxon>
        <taxon>Pelagophyceae</taxon>
        <taxon>Pelagomonadales</taxon>
        <taxon>Pelagomonadaceae</taxon>
        <taxon>Pelagomonas</taxon>
    </lineage>
</organism>
<evidence type="ECO:0000256" key="3">
    <source>
        <dbReference type="ARBA" id="ARBA00012759"/>
    </source>
</evidence>
<dbReference type="InterPro" id="IPR050164">
    <property type="entry name" value="Peptidase_C19"/>
</dbReference>
<dbReference type="SUPFAM" id="SSF54001">
    <property type="entry name" value="Cysteine proteinases"/>
    <property type="match status" value="1"/>
</dbReference>
<dbReference type="GO" id="GO:0005634">
    <property type="term" value="C:nucleus"/>
    <property type="evidence" value="ECO:0007669"/>
    <property type="project" value="TreeGrafter"/>
</dbReference>
<dbReference type="PROSITE" id="PS00972">
    <property type="entry name" value="USP_1"/>
    <property type="match status" value="1"/>
</dbReference>
<accession>A0A8J2X4Q1</accession>